<sequence>MSHIIDTGNNKTISATSNLSCVTTKKSLETPTNRSESLAIIKKMKTTDTFMICLSIAPSSSATSTAPPSSSLESVQ</sequence>
<keyword evidence="2" id="KW-1185">Reference proteome</keyword>
<evidence type="ECO:0000313" key="1">
    <source>
        <dbReference type="EMBL" id="EIE76716.1"/>
    </source>
</evidence>
<evidence type="ECO:0000313" key="2">
    <source>
        <dbReference type="Proteomes" id="UP000009138"/>
    </source>
</evidence>
<organism evidence="1 2">
    <name type="scientific">Rhizopus delemar (strain RA 99-880 / ATCC MYA-4621 / FGSC 9543 / NRRL 43880)</name>
    <name type="common">Mucormycosis agent</name>
    <name type="synonym">Rhizopus arrhizus var. delemar</name>
    <dbReference type="NCBI Taxonomy" id="246409"/>
    <lineage>
        <taxon>Eukaryota</taxon>
        <taxon>Fungi</taxon>
        <taxon>Fungi incertae sedis</taxon>
        <taxon>Mucoromycota</taxon>
        <taxon>Mucoromycotina</taxon>
        <taxon>Mucoromycetes</taxon>
        <taxon>Mucorales</taxon>
        <taxon>Mucorineae</taxon>
        <taxon>Rhizopodaceae</taxon>
        <taxon>Rhizopus</taxon>
    </lineage>
</organism>
<dbReference type="Proteomes" id="UP000009138">
    <property type="component" value="Unassembled WGS sequence"/>
</dbReference>
<dbReference type="VEuPathDB" id="FungiDB:RO3G_01420"/>
<dbReference type="AlphaFoldDB" id="I1BKI6"/>
<gene>
    <name evidence="1" type="ORF">RO3G_01420</name>
</gene>
<name>I1BKI6_RHIO9</name>
<accession>I1BKI6</accession>
<protein>
    <submittedName>
        <fullName evidence="1">Uncharacterized protein</fullName>
    </submittedName>
</protein>
<dbReference type="RefSeq" id="XP_067512112.1">
    <property type="nucleotide sequence ID" value="XM_067656011.1"/>
</dbReference>
<dbReference type="GeneID" id="93608392"/>
<proteinExistence type="predicted"/>
<dbReference type="EMBL" id="CH476732">
    <property type="protein sequence ID" value="EIE76716.1"/>
    <property type="molecule type" value="Genomic_DNA"/>
</dbReference>
<dbReference type="InParanoid" id="I1BKI6"/>
<reference evidence="1 2" key="1">
    <citation type="journal article" date="2009" name="PLoS Genet.">
        <title>Genomic analysis of the basal lineage fungus Rhizopus oryzae reveals a whole-genome duplication.</title>
        <authorList>
            <person name="Ma L.-J."/>
            <person name="Ibrahim A.S."/>
            <person name="Skory C."/>
            <person name="Grabherr M.G."/>
            <person name="Burger G."/>
            <person name="Butler M."/>
            <person name="Elias M."/>
            <person name="Idnurm A."/>
            <person name="Lang B.F."/>
            <person name="Sone T."/>
            <person name="Abe A."/>
            <person name="Calvo S.E."/>
            <person name="Corrochano L.M."/>
            <person name="Engels R."/>
            <person name="Fu J."/>
            <person name="Hansberg W."/>
            <person name="Kim J.-M."/>
            <person name="Kodira C.D."/>
            <person name="Koehrsen M.J."/>
            <person name="Liu B."/>
            <person name="Miranda-Saavedra D."/>
            <person name="O'Leary S."/>
            <person name="Ortiz-Castellanos L."/>
            <person name="Poulter R."/>
            <person name="Rodriguez-Romero J."/>
            <person name="Ruiz-Herrera J."/>
            <person name="Shen Y.-Q."/>
            <person name="Zeng Q."/>
            <person name="Galagan J."/>
            <person name="Birren B.W."/>
            <person name="Cuomo C.A."/>
            <person name="Wickes B.L."/>
        </authorList>
    </citation>
    <scope>NUCLEOTIDE SEQUENCE [LARGE SCALE GENOMIC DNA]</scope>
    <source>
        <strain evidence="2">RA 99-880 / ATCC MYA-4621 / FGSC 9543 / NRRL 43880</strain>
    </source>
</reference>